<accession>A0A5M6ILU6</accession>
<evidence type="ECO:0000256" key="2">
    <source>
        <dbReference type="ARBA" id="ARBA00022801"/>
    </source>
</evidence>
<protein>
    <submittedName>
        <fullName evidence="4">PHB depolymerase family esterase</fullName>
    </submittedName>
</protein>
<dbReference type="AlphaFoldDB" id="A0A5M6ILU6"/>
<organism evidence="4 5">
    <name type="scientific">Rhodovastum atsumiense</name>
    <dbReference type="NCBI Taxonomy" id="504468"/>
    <lineage>
        <taxon>Bacteria</taxon>
        <taxon>Pseudomonadati</taxon>
        <taxon>Pseudomonadota</taxon>
        <taxon>Alphaproteobacteria</taxon>
        <taxon>Acetobacterales</taxon>
        <taxon>Acetobacteraceae</taxon>
        <taxon>Rhodovastum</taxon>
    </lineage>
</organism>
<reference evidence="4 5" key="1">
    <citation type="submission" date="2019-09" db="EMBL/GenBank/DDBJ databases">
        <title>Genome sequence of Rhodovastum atsumiense, a diverse member of the Acetobacteraceae family of non-sulfur purple photosynthetic bacteria.</title>
        <authorList>
            <person name="Meyer T."/>
            <person name="Kyndt J."/>
        </authorList>
    </citation>
    <scope>NUCLEOTIDE SEQUENCE [LARGE SCALE GENOMIC DNA]</scope>
    <source>
        <strain evidence="4 5">DSM 21279</strain>
    </source>
</reference>
<keyword evidence="2" id="KW-0378">Hydrolase</keyword>
<dbReference type="Gene3D" id="3.40.50.1820">
    <property type="entry name" value="alpha/beta hydrolase"/>
    <property type="match status" value="1"/>
</dbReference>
<gene>
    <name evidence="4" type="ORF">F1189_25060</name>
</gene>
<dbReference type="EMBL" id="VWPK01000055">
    <property type="protein sequence ID" value="KAA5609250.1"/>
    <property type="molecule type" value="Genomic_DNA"/>
</dbReference>
<evidence type="ECO:0000256" key="3">
    <source>
        <dbReference type="SAM" id="MobiDB-lite"/>
    </source>
</evidence>
<evidence type="ECO:0000313" key="4">
    <source>
        <dbReference type="EMBL" id="KAA5609250.1"/>
    </source>
</evidence>
<name>A0A5M6ILU6_9PROT</name>
<evidence type="ECO:0000313" key="5">
    <source>
        <dbReference type="Proteomes" id="UP000325255"/>
    </source>
</evidence>
<dbReference type="PANTHER" id="PTHR43037">
    <property type="entry name" value="UNNAMED PRODUCT-RELATED"/>
    <property type="match status" value="1"/>
</dbReference>
<dbReference type="GO" id="GO:0016787">
    <property type="term" value="F:hydrolase activity"/>
    <property type="evidence" value="ECO:0007669"/>
    <property type="project" value="UniProtKB-KW"/>
</dbReference>
<dbReference type="InterPro" id="IPR010126">
    <property type="entry name" value="Esterase_phb"/>
</dbReference>
<dbReference type="GO" id="GO:0005576">
    <property type="term" value="C:extracellular region"/>
    <property type="evidence" value="ECO:0007669"/>
    <property type="project" value="InterPro"/>
</dbReference>
<comment type="caution">
    <text evidence="4">The sequence shown here is derived from an EMBL/GenBank/DDBJ whole genome shotgun (WGS) entry which is preliminary data.</text>
</comment>
<dbReference type="InterPro" id="IPR050955">
    <property type="entry name" value="Plant_Biomass_Hydrol_Est"/>
</dbReference>
<sequence>MKLRLHPDIIEATRLTREGRIAEATALLQRVAGSHAPAETTPTPPHDAAHAPSGRASRLFDVAPDTGQATPREPPRSTGGTGGTDRFARRGGGTPPPGARVSLHDLVARLRELHGQRHAPVRDDQALPDGARFLTGSFSGEAGRRAYRLYIPGSHRGGPAPLLVMLHGCTQSPEDFAAGTRMNSLAEEHGWLVAYPAQPHSANPQKCWNWFNPEDQLRDRGEPSLVAGITRQVMREQDVDPRRVYVAGLSAGGAAAAIMAATHPDLYAAAGVHSGMPCGAAKDLPSALTAMRQGAALPPRPNQPMVPTIVFHGDEDRMVHPRNGEAVIAQSAARAGADLRTERLRGQVPGGHTFSRVLHSKGDGQTMLEHWVVHGGGHAWFGGSDAGSYTDPRGPDASGEMLRFFRQHVGAPGQPS</sequence>
<dbReference type="InterPro" id="IPR029058">
    <property type="entry name" value="AB_hydrolase_fold"/>
</dbReference>
<feature type="region of interest" description="Disordered" evidence="3">
    <location>
        <begin position="32"/>
        <end position="101"/>
    </location>
</feature>
<proteinExistence type="predicted"/>
<dbReference type="Proteomes" id="UP000325255">
    <property type="component" value="Unassembled WGS sequence"/>
</dbReference>
<dbReference type="RefSeq" id="WP_150044010.1">
    <property type="nucleotide sequence ID" value="NZ_OW485601.1"/>
</dbReference>
<dbReference type="SUPFAM" id="SSF53474">
    <property type="entry name" value="alpha/beta-Hydrolases"/>
    <property type="match status" value="1"/>
</dbReference>
<keyword evidence="1" id="KW-0732">Signal</keyword>
<keyword evidence="5" id="KW-1185">Reference proteome</keyword>
<dbReference type="PANTHER" id="PTHR43037:SF1">
    <property type="entry name" value="BLL1128 PROTEIN"/>
    <property type="match status" value="1"/>
</dbReference>
<dbReference type="OrthoDB" id="9767239at2"/>
<evidence type="ECO:0000256" key="1">
    <source>
        <dbReference type="ARBA" id="ARBA00022729"/>
    </source>
</evidence>
<dbReference type="Pfam" id="PF10503">
    <property type="entry name" value="Esterase_PHB"/>
    <property type="match status" value="1"/>
</dbReference>
<dbReference type="NCBIfam" id="TIGR01840">
    <property type="entry name" value="esterase_phb"/>
    <property type="match status" value="1"/>
</dbReference>